<dbReference type="PRINTS" id="PR01179">
    <property type="entry name" value="ODADCRBXLASE"/>
</dbReference>
<sequence length="421" mass="47846">MRKTMKTERLHVTEDAYVTASEKFVAKRGHQAMRHLIKDKLQQGDDMRPFYIANLDDIVNKHKHWVKLMPRVKPFYAVKCNNTEPVVKTIAALGAGFDCASSAEFQQVLKYGVETDRIIYAQTCKDPEEIKHASERGVDLMTFDNEDELVKIKHLYPHARLVLRILPQVQKAVLKMGKKFGCAIKNCKGLLLKAKELELNVVGISFHVGSSCLDAFAYEHTISLCRGIFDMAKTIGYNFNLLDIGGGFPGFETEEKLSLSEIAKAINNSLEKYFPEGENVKVIAEPGRYYVQSAFTLAVRVIARRVERPDSYHDDPSDRDDAQKTFMYYLNDGLHGSFYVHIVFEKHAPDFYLLENKDSMPVFQSSLWGPTCNPFDCITQEIELPELDIGDWLYVPNMGAYTTVLLSSFNGIPTPKIHWIA</sequence>
<evidence type="ECO:0000256" key="8">
    <source>
        <dbReference type="ARBA" id="ARBA00037173"/>
    </source>
</evidence>
<dbReference type="PANTHER" id="PTHR11482">
    <property type="entry name" value="ARGININE/DIAMINOPIMELATE/ORNITHINE DECARBOXYLASE"/>
    <property type="match status" value="1"/>
</dbReference>
<accession>A0A1S3HD79</accession>
<dbReference type="InterPro" id="IPR009006">
    <property type="entry name" value="Ala_racemase/Decarboxylase_C"/>
</dbReference>
<keyword evidence="4" id="KW-0620">Polyamine biosynthesis</keyword>
<evidence type="ECO:0000256" key="5">
    <source>
        <dbReference type="ARBA" id="ARBA00023239"/>
    </source>
</evidence>
<keyword evidence="5" id="KW-0456">Lyase</keyword>
<name>A0A1S3HD79_LINAN</name>
<dbReference type="Gene3D" id="2.40.37.10">
    <property type="entry name" value="Lyase, Ornithine Decarboxylase, Chain A, domain 1"/>
    <property type="match status" value="1"/>
</dbReference>
<comment type="function">
    <text evidence="8">Catalyzes the first and rate-limiting step of polyamine biosynthesis that converts ornithine into putrescine, which is the precursor for the polyamines, spermidine and spermine. Polyamines are essential for cell proliferation and are implicated in cellular processes, ranging from DNA replication to apoptosis.</text>
</comment>
<evidence type="ECO:0000256" key="10">
    <source>
        <dbReference type="ARBA" id="ARBA00049127"/>
    </source>
</evidence>
<dbReference type="InterPro" id="IPR029066">
    <property type="entry name" value="PLP-binding_barrel"/>
</dbReference>
<dbReference type="Proteomes" id="UP000085678">
    <property type="component" value="Unplaced"/>
</dbReference>
<dbReference type="InterPro" id="IPR022653">
    <property type="entry name" value="De-COase2_pyr-phos_BS"/>
</dbReference>
<feature type="modified residue" description="N6-(pyridoxal phosphate)lysine" evidence="11">
    <location>
        <position position="79"/>
    </location>
</feature>
<comment type="pathway">
    <text evidence="6">Amine and polyamine biosynthesis; putrescine biosynthesis via L-ornithine pathway; putrescine from L-ornithine: step 1/1.</text>
</comment>
<comment type="similarity">
    <text evidence="2">Belongs to the Orn/Lys/Arg decarboxylase class-II family.</text>
</comment>
<evidence type="ECO:0000259" key="12">
    <source>
        <dbReference type="Pfam" id="PF02784"/>
    </source>
</evidence>
<dbReference type="PRINTS" id="PR01182">
    <property type="entry name" value="ORNDCRBXLASE"/>
</dbReference>
<evidence type="ECO:0000256" key="9">
    <source>
        <dbReference type="ARBA" id="ARBA00046672"/>
    </source>
</evidence>
<evidence type="ECO:0000256" key="3">
    <source>
        <dbReference type="ARBA" id="ARBA00022898"/>
    </source>
</evidence>
<evidence type="ECO:0000313" key="13">
    <source>
        <dbReference type="Proteomes" id="UP000085678"/>
    </source>
</evidence>
<feature type="active site" description="Proton donor" evidence="11">
    <location>
        <position position="372"/>
    </location>
</feature>
<comment type="subunit">
    <text evidence="9">Homodimer. Only the dimer is catalytically active, as the active sites are constructed of residues from both monomers.</text>
</comment>
<dbReference type="STRING" id="7574.A0A1S3HD79"/>
<dbReference type="SUPFAM" id="SSF51419">
    <property type="entry name" value="PLP-binding barrel"/>
    <property type="match status" value="1"/>
</dbReference>
<keyword evidence="3 11" id="KW-0663">Pyridoxal phosphate</keyword>
<dbReference type="PANTHER" id="PTHR11482:SF6">
    <property type="entry name" value="ORNITHINE DECARBOXYLASE 1-RELATED"/>
    <property type="match status" value="1"/>
</dbReference>
<feature type="domain" description="Orn/DAP/Arg decarboxylase 2 N-terminal" evidence="12">
    <location>
        <begin position="55"/>
        <end position="291"/>
    </location>
</feature>
<evidence type="ECO:0000313" key="14">
    <source>
        <dbReference type="RefSeq" id="XP_013383988.1"/>
    </source>
</evidence>
<dbReference type="CDD" id="cd00622">
    <property type="entry name" value="PLPDE_III_ODC"/>
    <property type="match status" value="1"/>
</dbReference>
<dbReference type="SUPFAM" id="SSF50621">
    <property type="entry name" value="Alanine racemase C-terminal domain-like"/>
    <property type="match status" value="1"/>
</dbReference>
<dbReference type="GeneID" id="106154241"/>
<dbReference type="FunFam" id="3.20.20.10:FF:000005">
    <property type="entry name" value="Ornithine decarboxylase"/>
    <property type="match status" value="1"/>
</dbReference>
<reference evidence="14" key="1">
    <citation type="submission" date="2025-08" db="UniProtKB">
        <authorList>
            <consortium name="RefSeq"/>
        </authorList>
    </citation>
    <scope>IDENTIFICATION</scope>
    <source>
        <tissue evidence="14">Gonads</tissue>
    </source>
</reference>
<dbReference type="InterPro" id="IPR002433">
    <property type="entry name" value="Orn_de-COase"/>
</dbReference>
<comment type="catalytic activity">
    <reaction evidence="10">
        <text>L-ornithine + H(+) = putrescine + CO2</text>
        <dbReference type="Rhea" id="RHEA:22964"/>
        <dbReference type="ChEBI" id="CHEBI:15378"/>
        <dbReference type="ChEBI" id="CHEBI:16526"/>
        <dbReference type="ChEBI" id="CHEBI:46911"/>
        <dbReference type="ChEBI" id="CHEBI:326268"/>
        <dbReference type="EC" id="4.1.1.17"/>
    </reaction>
</comment>
<evidence type="ECO:0000256" key="1">
    <source>
        <dbReference type="ARBA" id="ARBA00001933"/>
    </source>
</evidence>
<gene>
    <name evidence="14" type="primary">LOC106154241</name>
</gene>
<dbReference type="AlphaFoldDB" id="A0A1S3HD79"/>
<evidence type="ECO:0000256" key="7">
    <source>
        <dbReference type="ARBA" id="ARBA00034138"/>
    </source>
</evidence>
<keyword evidence="13" id="KW-1185">Reference proteome</keyword>
<evidence type="ECO:0000256" key="11">
    <source>
        <dbReference type="PIRSR" id="PIRSR600183-50"/>
    </source>
</evidence>
<dbReference type="EC" id="4.1.1.17" evidence="7"/>
<dbReference type="OrthoDB" id="5034579at2759"/>
<dbReference type="PROSITE" id="PS00878">
    <property type="entry name" value="ODR_DC_2_1"/>
    <property type="match status" value="1"/>
</dbReference>
<protein>
    <recommendedName>
        <fullName evidence="7">ornithine decarboxylase</fullName>
        <ecNumber evidence="7">4.1.1.17</ecNumber>
    </recommendedName>
</protein>
<dbReference type="InterPro" id="IPR022644">
    <property type="entry name" value="De-COase2_N"/>
</dbReference>
<dbReference type="Gene3D" id="3.20.20.10">
    <property type="entry name" value="Alanine racemase"/>
    <property type="match status" value="1"/>
</dbReference>
<dbReference type="RefSeq" id="XP_013383988.1">
    <property type="nucleotide sequence ID" value="XM_013528534.2"/>
</dbReference>
<dbReference type="GO" id="GO:0004586">
    <property type="term" value="F:ornithine decarboxylase activity"/>
    <property type="evidence" value="ECO:0007669"/>
    <property type="project" value="UniProtKB-EC"/>
</dbReference>
<dbReference type="GO" id="GO:0033387">
    <property type="term" value="P:putrescine biosynthetic process from arginine, via ornithine"/>
    <property type="evidence" value="ECO:0007669"/>
    <property type="project" value="TreeGrafter"/>
</dbReference>
<organism evidence="13 14">
    <name type="scientific">Lingula anatina</name>
    <name type="common">Brachiopod</name>
    <name type="synonym">Lingula unguis</name>
    <dbReference type="NCBI Taxonomy" id="7574"/>
    <lineage>
        <taxon>Eukaryota</taxon>
        <taxon>Metazoa</taxon>
        <taxon>Spiralia</taxon>
        <taxon>Lophotrochozoa</taxon>
        <taxon>Brachiopoda</taxon>
        <taxon>Linguliformea</taxon>
        <taxon>Lingulata</taxon>
        <taxon>Lingulida</taxon>
        <taxon>Linguloidea</taxon>
        <taxon>Lingulidae</taxon>
        <taxon>Lingula</taxon>
    </lineage>
</organism>
<dbReference type="GO" id="GO:0005737">
    <property type="term" value="C:cytoplasm"/>
    <property type="evidence" value="ECO:0007669"/>
    <property type="project" value="TreeGrafter"/>
</dbReference>
<comment type="cofactor">
    <cofactor evidence="1 11">
        <name>pyridoxal 5'-phosphate</name>
        <dbReference type="ChEBI" id="CHEBI:597326"/>
    </cofactor>
</comment>
<evidence type="ECO:0000256" key="6">
    <source>
        <dbReference type="ARBA" id="ARBA00034115"/>
    </source>
</evidence>
<dbReference type="FunCoup" id="A0A1S3HD79">
    <property type="interactions" value="479"/>
</dbReference>
<dbReference type="InParanoid" id="A0A1S3HD79"/>
<proteinExistence type="inferred from homology"/>
<dbReference type="KEGG" id="lak:106154241"/>
<dbReference type="InterPro" id="IPR000183">
    <property type="entry name" value="Orn/DAP/Arg_de-COase"/>
</dbReference>
<evidence type="ECO:0000256" key="2">
    <source>
        <dbReference type="ARBA" id="ARBA00008872"/>
    </source>
</evidence>
<dbReference type="Pfam" id="PF02784">
    <property type="entry name" value="Orn_Arg_deC_N"/>
    <property type="match status" value="1"/>
</dbReference>
<evidence type="ECO:0000256" key="4">
    <source>
        <dbReference type="ARBA" id="ARBA00023115"/>
    </source>
</evidence>